<dbReference type="Pfam" id="PF07727">
    <property type="entry name" value="RVT_2"/>
    <property type="match status" value="1"/>
</dbReference>
<protein>
    <submittedName>
        <fullName evidence="3">Retrovirus-related Pol polyprotein from transposon TNT 1-94</fullName>
    </submittedName>
</protein>
<dbReference type="Pfam" id="PF14223">
    <property type="entry name" value="Retrotran_gag_2"/>
    <property type="match status" value="1"/>
</dbReference>
<dbReference type="InterPro" id="IPR036397">
    <property type="entry name" value="RNaseH_sf"/>
</dbReference>
<dbReference type="InterPro" id="IPR012337">
    <property type="entry name" value="RNaseH-like_sf"/>
</dbReference>
<dbReference type="InterPro" id="IPR001584">
    <property type="entry name" value="Integrase_cat-core"/>
</dbReference>
<reference evidence="3 4" key="1">
    <citation type="journal article" date="2014" name="Am. J. Bot.">
        <title>Genome assembly and annotation for red clover (Trifolium pratense; Fabaceae).</title>
        <authorList>
            <person name="Istvanek J."/>
            <person name="Jaros M."/>
            <person name="Krenek A."/>
            <person name="Repkova J."/>
        </authorList>
    </citation>
    <scope>NUCLEOTIDE SEQUENCE [LARGE SCALE GENOMIC DNA]</scope>
    <source>
        <strain evidence="4">cv. Tatra</strain>
        <tissue evidence="3">Young leaves</tissue>
    </source>
</reference>
<dbReference type="PROSITE" id="PS50994">
    <property type="entry name" value="INTEGRASE"/>
    <property type="match status" value="1"/>
</dbReference>
<dbReference type="InterPro" id="IPR054722">
    <property type="entry name" value="PolX-like_BBD"/>
</dbReference>
<feature type="non-terminal residue" evidence="3">
    <location>
        <position position="956"/>
    </location>
</feature>
<feature type="region of interest" description="Disordered" evidence="1">
    <location>
        <begin position="246"/>
        <end position="301"/>
    </location>
</feature>
<dbReference type="ExpressionAtlas" id="A0A2K3NHV2">
    <property type="expression patterns" value="baseline"/>
</dbReference>
<dbReference type="InterPro" id="IPR057670">
    <property type="entry name" value="SH3_retrovirus"/>
</dbReference>
<feature type="compositionally biased region" description="Basic residues" evidence="1">
    <location>
        <begin position="279"/>
        <end position="291"/>
    </location>
</feature>
<evidence type="ECO:0000259" key="2">
    <source>
        <dbReference type="PROSITE" id="PS50994"/>
    </source>
</evidence>
<sequence length="956" mass="107097">MEEAPAMDETPSMASTDPQIPDSLRSLPQTSKDSTKTGLTHSLTIKLDEKNFLLWSQQVNGVITAHNLHRFVVNPQIPLQFDSMEARAQGMNSAAYQQWLVKDQTLFTWLLSTLSESVLPRVLNCKHAHEVWDKIHRYFNSVLKSRARQLRSELKNTKKHARSINEYLLRIKTIVNSLIAVGDVVSEQEQVDAILEGLPEEFNSFVMMIYSRFDSPTVEDVEALLLLQEAQFEKFKQELSTPTVSAHVAHTEAKSSESVNDQDLSEAGTAHYNVNSNRGRGKGKSRGRGRGRSQSSAQGKVQCQICGKPNHDAIGYWHKYDPSTMRTPNRGYNAGPDPIPSHFNPYMRPSTHLALPQYYAPPSDMESMASSSWYPDSGASHHLTFNSHNLAYGSPYTGQEQVMMGNDQGLSIKSLGQSQFTSPNNPNVNLNLNDLLHVPHISKNLLSDSKQVLLEGVVGSDGLYQFKPFKFLPNASNSFSSSKSTQFPVFNNSVTCNNAITAFTPDNEFHKWHLSMGKSHRLYAPSSTTVYTQPFEVIHCDLWGPAPFVSYSGYNYYITFVDTYTKYTWIYFLKAKSDALKAFTQFFAFVKTQFQTTIKALQSDWGGEFRPFTELLNTLGIQHRLTCPHTSHQNGTVERKHRQIVEMGLTLLSHASLPLKYWDHSFTQAVFLINKLPSSAIPQFSSPHHALYKTQPDYSQVKVFGCLCFPHLRPYNQHKFQFRSSPCVYLGVSPQHKGHKCLDSEGRIYVSKDVVFHEFKFPYLSLFPNSASTSTLHNSMSYPAQIKFPLQTHASSPPANSTTANSPNHCTSTPSPNNTATPQQSPVTIPPPDLTSQSITLPLPATTPPPTTVPPVISDHNNHPMVTRGKTGSLKPKVFLAETEPLTVKSAMSDPRWLNAMHAEYNALMANNTWSLVPLPSNRKAIGCKWIFRVKENPDGSVNKLKARLVAKGFLQ</sequence>
<evidence type="ECO:0000313" key="4">
    <source>
        <dbReference type="Proteomes" id="UP000236291"/>
    </source>
</evidence>
<name>A0A2K3NHV2_TRIPR</name>
<feature type="compositionally biased region" description="Polar residues" evidence="1">
    <location>
        <begin position="26"/>
        <end position="38"/>
    </location>
</feature>
<feature type="domain" description="Integrase catalytic" evidence="2">
    <location>
        <begin position="530"/>
        <end position="695"/>
    </location>
</feature>
<accession>A0A2K3NHV2</accession>
<reference evidence="3 4" key="2">
    <citation type="journal article" date="2017" name="Front. Plant Sci.">
        <title>Gene Classification and Mining of Molecular Markers Useful in Red Clover (Trifolium pratense) Breeding.</title>
        <authorList>
            <person name="Istvanek J."/>
            <person name="Dluhosova J."/>
            <person name="Dluhos P."/>
            <person name="Patkova L."/>
            <person name="Nedelnik J."/>
            <person name="Repkova J."/>
        </authorList>
    </citation>
    <scope>NUCLEOTIDE SEQUENCE [LARGE SCALE GENOMIC DNA]</scope>
    <source>
        <strain evidence="4">cv. Tatra</strain>
        <tissue evidence="3">Young leaves</tissue>
    </source>
</reference>
<dbReference type="Pfam" id="PF00665">
    <property type="entry name" value="rve"/>
    <property type="match status" value="1"/>
</dbReference>
<dbReference type="Proteomes" id="UP000236291">
    <property type="component" value="Unassembled WGS sequence"/>
</dbReference>
<dbReference type="AlphaFoldDB" id="A0A2K3NHV2"/>
<evidence type="ECO:0000313" key="3">
    <source>
        <dbReference type="EMBL" id="PNY02599.1"/>
    </source>
</evidence>
<dbReference type="Pfam" id="PF25597">
    <property type="entry name" value="SH3_retrovirus"/>
    <property type="match status" value="1"/>
</dbReference>
<dbReference type="Gene3D" id="3.30.420.10">
    <property type="entry name" value="Ribonuclease H-like superfamily/Ribonuclease H"/>
    <property type="match status" value="1"/>
</dbReference>
<feature type="compositionally biased region" description="Low complexity" evidence="1">
    <location>
        <begin position="811"/>
        <end position="822"/>
    </location>
</feature>
<dbReference type="SUPFAM" id="SSF53098">
    <property type="entry name" value="Ribonuclease H-like"/>
    <property type="match status" value="1"/>
</dbReference>
<dbReference type="EMBL" id="ASHM01021559">
    <property type="protein sequence ID" value="PNY02599.1"/>
    <property type="molecule type" value="Genomic_DNA"/>
</dbReference>
<dbReference type="InterPro" id="IPR013103">
    <property type="entry name" value="RVT_2"/>
</dbReference>
<comment type="caution">
    <text evidence="3">The sequence shown here is derived from an EMBL/GenBank/DDBJ whole genome shotgun (WGS) entry which is preliminary data.</text>
</comment>
<feature type="region of interest" description="Disordered" evidence="1">
    <location>
        <begin position="791"/>
        <end position="863"/>
    </location>
</feature>
<feature type="compositionally biased region" description="Polar residues" evidence="1">
    <location>
        <begin position="792"/>
        <end position="810"/>
    </location>
</feature>
<dbReference type="GO" id="GO:0003676">
    <property type="term" value="F:nucleic acid binding"/>
    <property type="evidence" value="ECO:0007669"/>
    <property type="project" value="InterPro"/>
</dbReference>
<dbReference type="PANTHER" id="PTHR47481">
    <property type="match status" value="1"/>
</dbReference>
<proteinExistence type="predicted"/>
<organism evidence="3 4">
    <name type="scientific">Trifolium pratense</name>
    <name type="common">Red clover</name>
    <dbReference type="NCBI Taxonomy" id="57577"/>
    <lineage>
        <taxon>Eukaryota</taxon>
        <taxon>Viridiplantae</taxon>
        <taxon>Streptophyta</taxon>
        <taxon>Embryophyta</taxon>
        <taxon>Tracheophyta</taxon>
        <taxon>Spermatophyta</taxon>
        <taxon>Magnoliopsida</taxon>
        <taxon>eudicotyledons</taxon>
        <taxon>Gunneridae</taxon>
        <taxon>Pentapetalae</taxon>
        <taxon>rosids</taxon>
        <taxon>fabids</taxon>
        <taxon>Fabales</taxon>
        <taxon>Fabaceae</taxon>
        <taxon>Papilionoideae</taxon>
        <taxon>50 kb inversion clade</taxon>
        <taxon>NPAAA clade</taxon>
        <taxon>Hologalegina</taxon>
        <taxon>IRL clade</taxon>
        <taxon>Trifolieae</taxon>
        <taxon>Trifolium</taxon>
    </lineage>
</organism>
<dbReference type="PANTHER" id="PTHR47481:SF30">
    <property type="entry name" value="CCHC-TYPE DOMAIN-CONTAINING PROTEIN"/>
    <property type="match status" value="1"/>
</dbReference>
<feature type="region of interest" description="Disordered" evidence="1">
    <location>
        <begin position="1"/>
        <end position="38"/>
    </location>
</feature>
<evidence type="ECO:0000256" key="1">
    <source>
        <dbReference type="SAM" id="MobiDB-lite"/>
    </source>
</evidence>
<dbReference type="Pfam" id="PF22936">
    <property type="entry name" value="Pol_BBD"/>
    <property type="match status" value="1"/>
</dbReference>
<gene>
    <name evidence="3" type="ORF">L195_g025911</name>
</gene>
<dbReference type="GO" id="GO:0015074">
    <property type="term" value="P:DNA integration"/>
    <property type="evidence" value="ECO:0007669"/>
    <property type="project" value="InterPro"/>
</dbReference>